<dbReference type="RefSeq" id="WP_145020602.1">
    <property type="nucleotide sequence ID" value="NZ_VLLN01000007.1"/>
</dbReference>
<dbReference type="Pfam" id="PF10502">
    <property type="entry name" value="Peptidase_S26"/>
    <property type="match status" value="1"/>
</dbReference>
<feature type="domain" description="Peptidase S26" evidence="2">
    <location>
        <begin position="37"/>
        <end position="167"/>
    </location>
</feature>
<dbReference type="InterPro" id="IPR036286">
    <property type="entry name" value="LexA/Signal_pep-like_sf"/>
</dbReference>
<dbReference type="SUPFAM" id="SSF51306">
    <property type="entry name" value="LexA/Signal peptidase"/>
    <property type="match status" value="1"/>
</dbReference>
<keyword evidence="1" id="KW-1133">Transmembrane helix</keyword>
<dbReference type="EMBL" id="VLLN01000007">
    <property type="protein sequence ID" value="TWJ19698.1"/>
    <property type="molecule type" value="Genomic_DNA"/>
</dbReference>
<protein>
    <submittedName>
        <fullName evidence="3">Signal peptidase I/conjugal transfer pilin signal peptidase TrbI</fullName>
    </submittedName>
</protein>
<dbReference type="InterPro" id="IPR019533">
    <property type="entry name" value="Peptidase_S26"/>
</dbReference>
<keyword evidence="1" id="KW-0472">Membrane</keyword>
<keyword evidence="4" id="KW-1185">Reference proteome</keyword>
<dbReference type="AlphaFoldDB" id="A0A562VP79"/>
<reference evidence="3 4" key="1">
    <citation type="submission" date="2019-07" db="EMBL/GenBank/DDBJ databases">
        <title>Genomic Encyclopedia of Archaeal and Bacterial Type Strains, Phase II (KMG-II): from individual species to whole genera.</title>
        <authorList>
            <person name="Goeker M."/>
        </authorList>
    </citation>
    <scope>NUCLEOTIDE SEQUENCE [LARGE SCALE GENOMIC DNA]</scope>
    <source>
        <strain evidence="3 4">ATCC BAA-1139</strain>
    </source>
</reference>
<evidence type="ECO:0000256" key="1">
    <source>
        <dbReference type="SAM" id="Phobius"/>
    </source>
</evidence>
<name>A0A562VP79_9BACT</name>
<feature type="transmembrane region" description="Helical" evidence="1">
    <location>
        <begin position="20"/>
        <end position="37"/>
    </location>
</feature>
<organism evidence="3 4">
    <name type="scientific">Geobacter argillaceus</name>
    <dbReference type="NCBI Taxonomy" id="345631"/>
    <lineage>
        <taxon>Bacteria</taxon>
        <taxon>Pseudomonadati</taxon>
        <taxon>Thermodesulfobacteriota</taxon>
        <taxon>Desulfuromonadia</taxon>
        <taxon>Geobacterales</taxon>
        <taxon>Geobacteraceae</taxon>
        <taxon>Geobacter</taxon>
    </lineage>
</organism>
<dbReference type="GO" id="GO:0004252">
    <property type="term" value="F:serine-type endopeptidase activity"/>
    <property type="evidence" value="ECO:0007669"/>
    <property type="project" value="InterPro"/>
</dbReference>
<accession>A0A562VP79</accession>
<evidence type="ECO:0000313" key="3">
    <source>
        <dbReference type="EMBL" id="TWJ19698.1"/>
    </source>
</evidence>
<gene>
    <name evidence="3" type="ORF">JN12_01499</name>
</gene>
<sequence length="172" mass="19925">MKNYSDVLSRGIRQLRNNNWRLFFIILSVVVAGTVIPRRIGIILTPSLAHRFFWVSKDPEHVGRGDYVYFEDAELARKVGKPEHPNIFKIIRCDEGDTLTVDAGKQFFCNGELLGVAKDYSLKGEKMQYFAFKGKIPKGFMFVMGEHKDSYDSRYFGLKEKSRVRAKLYPIY</sequence>
<keyword evidence="1" id="KW-0812">Transmembrane</keyword>
<comment type="caution">
    <text evidence="3">The sequence shown here is derived from an EMBL/GenBank/DDBJ whole genome shotgun (WGS) entry which is preliminary data.</text>
</comment>
<evidence type="ECO:0000259" key="2">
    <source>
        <dbReference type="Pfam" id="PF10502"/>
    </source>
</evidence>
<dbReference type="Proteomes" id="UP000319449">
    <property type="component" value="Unassembled WGS sequence"/>
</dbReference>
<dbReference type="Gene3D" id="2.10.109.10">
    <property type="entry name" value="Umud Fragment, subunit A"/>
    <property type="match status" value="1"/>
</dbReference>
<dbReference type="OrthoDB" id="5360818at2"/>
<evidence type="ECO:0000313" key="4">
    <source>
        <dbReference type="Proteomes" id="UP000319449"/>
    </source>
</evidence>
<proteinExistence type="predicted"/>
<dbReference type="GO" id="GO:0006465">
    <property type="term" value="P:signal peptide processing"/>
    <property type="evidence" value="ECO:0007669"/>
    <property type="project" value="InterPro"/>
</dbReference>